<evidence type="ECO:0000259" key="1">
    <source>
        <dbReference type="Pfam" id="PF10022"/>
    </source>
</evidence>
<dbReference type="PANTHER" id="PTHR35339:SF4">
    <property type="entry name" value="LINALOOL DEHYDRATASE_ISOMERASE DOMAIN-CONTAINING PROTEIN"/>
    <property type="match status" value="1"/>
</dbReference>
<dbReference type="Pfam" id="PF20938">
    <property type="entry name" value="DUF2264_C"/>
    <property type="match status" value="1"/>
</dbReference>
<evidence type="ECO:0000259" key="2">
    <source>
        <dbReference type="Pfam" id="PF20938"/>
    </source>
</evidence>
<dbReference type="PIRSF" id="PIRSF014753">
    <property type="entry name" value="UCP014753"/>
    <property type="match status" value="1"/>
</dbReference>
<evidence type="ECO:0000313" key="3">
    <source>
        <dbReference type="EMBL" id="KDQ10402.1"/>
    </source>
</evidence>
<dbReference type="PANTHER" id="PTHR35339">
    <property type="entry name" value="LINALOOL DEHYDRATASE_ISOMERASE DOMAIN-CONTAINING PROTEIN"/>
    <property type="match status" value="1"/>
</dbReference>
<dbReference type="Pfam" id="PF10022">
    <property type="entry name" value="DUF2264"/>
    <property type="match status" value="1"/>
</dbReference>
<feature type="domain" description="DUF2264" evidence="2">
    <location>
        <begin position="377"/>
        <end position="650"/>
    </location>
</feature>
<dbReference type="InterPro" id="IPR049349">
    <property type="entry name" value="DUF2264_N"/>
</dbReference>
<feature type="domain" description="DUF2264" evidence="1">
    <location>
        <begin position="16"/>
        <end position="366"/>
    </location>
</feature>
<evidence type="ECO:0008006" key="5">
    <source>
        <dbReference type="Google" id="ProtNLM"/>
    </source>
</evidence>
<proteinExistence type="predicted"/>
<dbReference type="Proteomes" id="UP000027195">
    <property type="component" value="Unassembled WGS sequence"/>
</dbReference>
<name>A0A067MEY0_BOTB1</name>
<dbReference type="InterPro" id="IPR016624">
    <property type="entry name" value="UCP014753"/>
</dbReference>
<dbReference type="EMBL" id="KL198068">
    <property type="protein sequence ID" value="KDQ10402.1"/>
    <property type="molecule type" value="Genomic_DNA"/>
</dbReference>
<accession>A0A067MEY0</accession>
<reference evidence="4" key="1">
    <citation type="journal article" date="2014" name="Proc. Natl. Acad. Sci. U.S.A.">
        <title>Extensive sampling of basidiomycete genomes demonstrates inadequacy of the white-rot/brown-rot paradigm for wood decay fungi.</title>
        <authorList>
            <person name="Riley R."/>
            <person name="Salamov A.A."/>
            <person name="Brown D.W."/>
            <person name="Nagy L.G."/>
            <person name="Floudas D."/>
            <person name="Held B.W."/>
            <person name="Levasseur A."/>
            <person name="Lombard V."/>
            <person name="Morin E."/>
            <person name="Otillar R."/>
            <person name="Lindquist E.A."/>
            <person name="Sun H."/>
            <person name="LaButti K.M."/>
            <person name="Schmutz J."/>
            <person name="Jabbour D."/>
            <person name="Luo H."/>
            <person name="Baker S.E."/>
            <person name="Pisabarro A.G."/>
            <person name="Walton J.D."/>
            <person name="Blanchette R.A."/>
            <person name="Henrissat B."/>
            <person name="Martin F."/>
            <person name="Cullen D."/>
            <person name="Hibbett D.S."/>
            <person name="Grigoriev I.V."/>
        </authorList>
    </citation>
    <scope>NUCLEOTIDE SEQUENCE [LARGE SCALE GENOMIC DNA]</scope>
    <source>
        <strain evidence="4">FD-172 SS1</strain>
    </source>
</reference>
<sequence length="656" mass="72301">MSALTPHPFTVNPIRTRDDLQDALVSLLDSLALFTSPGGALLKLGHTATHYDERAAQLEGFSRPLWGVASLLAGGGSYDGVQRWIDGFKNGTDPLSEEFWGYTRGRDQRMVEMAAMGYTLSVAREHIWDKLGEEGTKNLSTWLAGINGKEMPNTNWLWFRVFANLGLSKVGSPYSKDQLKADLDHLDTFYLGDGWSRDGPPGVRQLDYYSGSFAIQFAQLIYSKLAEKDDPERCEEYRDRARKYALDFVRYFDAEGRAIPFGRSMTYRFAMASFWGALAFADVLPPAPLDNWGVIKGLLLRNIRWWASQGSAILSPQGILTIGYAYPSTYATENYNSPGSPYWAFKAFVPLALPSTHPFWSTPELPHPIYANPSLPRSVALHHPGHIMSHHTSHAFLLSSGQACHYPLRHGAEKYGKLAYSAAFGYAVPTGALGLDQAAPDSTIALSEDSGESWRVRREVKEAAIEGTPEEGGPWLRAVWAPWKDTEVETWLVPPQEGTPHWYLRVHRISSPRDLRVSDAGFSIYGQGADGRALAPAADLLMSLDVTEGTRVYGHAAILKSSAGVSGVLDLIPPEKKQQPRDGQVLPLDANANIIFSRSAMPTLVDEHAGEANRDRWLVTGVFAMVGKDITGAQVAKEWSKLPKLPKGIERLLSGG</sequence>
<protein>
    <recommendedName>
        <fullName evidence="5">DUF2264 domain-containing protein</fullName>
    </recommendedName>
</protein>
<dbReference type="OrthoDB" id="5150166at2759"/>
<dbReference type="AlphaFoldDB" id="A0A067MEY0"/>
<organism evidence="3 4">
    <name type="scientific">Botryobasidium botryosum (strain FD-172 SS1)</name>
    <dbReference type="NCBI Taxonomy" id="930990"/>
    <lineage>
        <taxon>Eukaryota</taxon>
        <taxon>Fungi</taxon>
        <taxon>Dikarya</taxon>
        <taxon>Basidiomycota</taxon>
        <taxon>Agaricomycotina</taxon>
        <taxon>Agaricomycetes</taxon>
        <taxon>Cantharellales</taxon>
        <taxon>Botryobasidiaceae</taxon>
        <taxon>Botryobasidium</taxon>
    </lineage>
</organism>
<dbReference type="HOGENOM" id="CLU_028269_1_0_1"/>
<gene>
    <name evidence="3" type="ORF">BOTBODRAFT_163974</name>
</gene>
<dbReference type="InParanoid" id="A0A067MEY0"/>
<keyword evidence="4" id="KW-1185">Reference proteome</keyword>
<dbReference type="STRING" id="930990.A0A067MEY0"/>
<evidence type="ECO:0000313" key="4">
    <source>
        <dbReference type="Proteomes" id="UP000027195"/>
    </source>
</evidence>
<dbReference type="InterPro" id="IPR049237">
    <property type="entry name" value="DUF2264_C"/>
</dbReference>